<organism evidence="1 2">
    <name type="scientific">Phascolomyces articulosus</name>
    <dbReference type="NCBI Taxonomy" id="60185"/>
    <lineage>
        <taxon>Eukaryota</taxon>
        <taxon>Fungi</taxon>
        <taxon>Fungi incertae sedis</taxon>
        <taxon>Mucoromycota</taxon>
        <taxon>Mucoromycotina</taxon>
        <taxon>Mucoromycetes</taxon>
        <taxon>Mucorales</taxon>
        <taxon>Lichtheimiaceae</taxon>
        <taxon>Phascolomyces</taxon>
    </lineage>
</organism>
<accession>A0AAD5KCT3</accession>
<evidence type="ECO:0000313" key="1">
    <source>
        <dbReference type="EMBL" id="KAI9262254.1"/>
    </source>
</evidence>
<name>A0AAD5KCT3_9FUNG</name>
<gene>
    <name evidence="1" type="ORF">BDA99DRAFT_572209</name>
</gene>
<reference evidence="1" key="1">
    <citation type="journal article" date="2022" name="IScience">
        <title>Evolution of zygomycete secretomes and the origins of terrestrial fungal ecologies.</title>
        <authorList>
            <person name="Chang Y."/>
            <person name="Wang Y."/>
            <person name="Mondo S."/>
            <person name="Ahrendt S."/>
            <person name="Andreopoulos W."/>
            <person name="Barry K."/>
            <person name="Beard J."/>
            <person name="Benny G.L."/>
            <person name="Blankenship S."/>
            <person name="Bonito G."/>
            <person name="Cuomo C."/>
            <person name="Desiro A."/>
            <person name="Gervers K.A."/>
            <person name="Hundley H."/>
            <person name="Kuo A."/>
            <person name="LaButti K."/>
            <person name="Lang B.F."/>
            <person name="Lipzen A."/>
            <person name="O'Donnell K."/>
            <person name="Pangilinan J."/>
            <person name="Reynolds N."/>
            <person name="Sandor L."/>
            <person name="Smith M.E."/>
            <person name="Tsang A."/>
            <person name="Grigoriev I.V."/>
            <person name="Stajich J.E."/>
            <person name="Spatafora J.W."/>
        </authorList>
    </citation>
    <scope>NUCLEOTIDE SEQUENCE</scope>
    <source>
        <strain evidence="1">RSA 2281</strain>
    </source>
</reference>
<evidence type="ECO:0000313" key="2">
    <source>
        <dbReference type="Proteomes" id="UP001209540"/>
    </source>
</evidence>
<dbReference type="AlphaFoldDB" id="A0AAD5KCT3"/>
<comment type="caution">
    <text evidence="1">The sequence shown here is derived from an EMBL/GenBank/DDBJ whole genome shotgun (WGS) entry which is preliminary data.</text>
</comment>
<dbReference type="Proteomes" id="UP001209540">
    <property type="component" value="Unassembled WGS sequence"/>
</dbReference>
<dbReference type="EMBL" id="JAIXMP010000014">
    <property type="protein sequence ID" value="KAI9262254.1"/>
    <property type="molecule type" value="Genomic_DNA"/>
</dbReference>
<proteinExistence type="predicted"/>
<reference evidence="1" key="2">
    <citation type="submission" date="2023-02" db="EMBL/GenBank/DDBJ databases">
        <authorList>
            <consortium name="DOE Joint Genome Institute"/>
            <person name="Mondo S.J."/>
            <person name="Chang Y."/>
            <person name="Wang Y."/>
            <person name="Ahrendt S."/>
            <person name="Andreopoulos W."/>
            <person name="Barry K."/>
            <person name="Beard J."/>
            <person name="Benny G.L."/>
            <person name="Blankenship S."/>
            <person name="Bonito G."/>
            <person name="Cuomo C."/>
            <person name="Desiro A."/>
            <person name="Gervers K.A."/>
            <person name="Hundley H."/>
            <person name="Kuo A."/>
            <person name="LaButti K."/>
            <person name="Lang B.F."/>
            <person name="Lipzen A."/>
            <person name="O'Donnell K."/>
            <person name="Pangilinan J."/>
            <person name="Reynolds N."/>
            <person name="Sandor L."/>
            <person name="Smith M.W."/>
            <person name="Tsang A."/>
            <person name="Grigoriev I.V."/>
            <person name="Stajich J.E."/>
            <person name="Spatafora J.W."/>
        </authorList>
    </citation>
    <scope>NUCLEOTIDE SEQUENCE</scope>
    <source>
        <strain evidence="1">RSA 2281</strain>
    </source>
</reference>
<protein>
    <submittedName>
        <fullName evidence="1">Uncharacterized protein</fullName>
    </submittedName>
</protein>
<keyword evidence="2" id="KW-1185">Reference proteome</keyword>
<sequence>MCITRPSSMIIPIRVYVTVNLEKHGNTRGQLDGLDENLQAINIIIMKKMVMITMIHGTKQIFSFLMAFRPGVLFDPMVWGYGSRKNDGIRTTNVDGNLCRYLHQQFQILRIVMDLDNYSCYSFMLFLIRFLETIDPTESMQDSRLNERKKIKASIRDSHCFGFIYHEQIESITKHQTSVICVFLFTFYDGQVFNMGYVVCIFTLEKKDVQNIFKCLYVQNTLDLNLSRIFFKCLLNMRIFAFLAMKNIPDMFEIYLKLNIHLVSYYGSRGTIVSDGMIKNGGYIEGQ</sequence>